<dbReference type="FunFam" id="2.60.40.60:FF:000020">
    <property type="entry name" value="Dachsous cadherin-related 1b"/>
    <property type="match status" value="2"/>
</dbReference>
<feature type="domain" description="Cadherin" evidence="14">
    <location>
        <begin position="157"/>
        <end position="266"/>
    </location>
</feature>
<feature type="domain" description="Cadherin" evidence="14">
    <location>
        <begin position="687"/>
        <end position="799"/>
    </location>
</feature>
<dbReference type="PROSITE" id="PS00232">
    <property type="entry name" value="CADHERIN_1"/>
    <property type="match status" value="4"/>
</dbReference>
<dbReference type="InterPro" id="IPR050174">
    <property type="entry name" value="Protocadherin/Cadherin-CA"/>
</dbReference>
<evidence type="ECO:0000259" key="14">
    <source>
        <dbReference type="PROSITE" id="PS50268"/>
    </source>
</evidence>
<dbReference type="Proteomes" id="UP001208570">
    <property type="component" value="Unassembled WGS sequence"/>
</dbReference>
<dbReference type="GO" id="GO:0005886">
    <property type="term" value="C:plasma membrane"/>
    <property type="evidence" value="ECO:0007669"/>
    <property type="project" value="UniProtKB-SubCell"/>
</dbReference>
<evidence type="ECO:0000256" key="11">
    <source>
        <dbReference type="PROSITE-ProRule" id="PRU00043"/>
    </source>
</evidence>
<feature type="compositionally biased region" description="Polar residues" evidence="12">
    <location>
        <begin position="1010"/>
        <end position="1026"/>
    </location>
</feature>
<organism evidence="15 16">
    <name type="scientific">Paralvinella palmiformis</name>
    <dbReference type="NCBI Taxonomy" id="53620"/>
    <lineage>
        <taxon>Eukaryota</taxon>
        <taxon>Metazoa</taxon>
        <taxon>Spiralia</taxon>
        <taxon>Lophotrochozoa</taxon>
        <taxon>Annelida</taxon>
        <taxon>Polychaeta</taxon>
        <taxon>Sedentaria</taxon>
        <taxon>Canalipalpata</taxon>
        <taxon>Terebellida</taxon>
        <taxon>Terebelliformia</taxon>
        <taxon>Alvinellidae</taxon>
        <taxon>Paralvinella</taxon>
    </lineage>
</organism>
<dbReference type="EMBL" id="JAODUP010000054">
    <property type="protein sequence ID" value="KAK2165150.1"/>
    <property type="molecule type" value="Genomic_DNA"/>
</dbReference>
<feature type="domain" description="Cadherin" evidence="14">
    <location>
        <begin position="582"/>
        <end position="683"/>
    </location>
</feature>
<evidence type="ECO:0000256" key="7">
    <source>
        <dbReference type="ARBA" id="ARBA00022889"/>
    </source>
</evidence>
<name>A0AAD9K700_9ANNE</name>
<dbReference type="PANTHER" id="PTHR24028">
    <property type="entry name" value="CADHERIN-87A"/>
    <property type="match status" value="1"/>
</dbReference>
<keyword evidence="5" id="KW-0677">Repeat</keyword>
<feature type="domain" description="Cadherin" evidence="14">
    <location>
        <begin position="478"/>
        <end position="581"/>
    </location>
</feature>
<feature type="transmembrane region" description="Helical" evidence="13">
    <location>
        <begin position="813"/>
        <end position="835"/>
    </location>
</feature>
<feature type="domain" description="Cadherin" evidence="14">
    <location>
        <begin position="392"/>
        <end position="477"/>
    </location>
</feature>
<evidence type="ECO:0000313" key="16">
    <source>
        <dbReference type="Proteomes" id="UP001208570"/>
    </source>
</evidence>
<evidence type="ECO:0000256" key="8">
    <source>
        <dbReference type="ARBA" id="ARBA00022989"/>
    </source>
</evidence>
<keyword evidence="2" id="KW-1003">Cell membrane</keyword>
<protein>
    <recommendedName>
        <fullName evidence="14">Cadherin domain-containing protein</fullName>
    </recommendedName>
</protein>
<feature type="compositionally biased region" description="Polar residues" evidence="12">
    <location>
        <begin position="912"/>
        <end position="936"/>
    </location>
</feature>
<evidence type="ECO:0000256" key="5">
    <source>
        <dbReference type="ARBA" id="ARBA00022737"/>
    </source>
</evidence>
<feature type="domain" description="Cadherin" evidence="14">
    <location>
        <begin position="267"/>
        <end position="370"/>
    </location>
</feature>
<dbReference type="SMART" id="SM00112">
    <property type="entry name" value="CA"/>
    <property type="match status" value="6"/>
</dbReference>
<dbReference type="Pfam" id="PF00028">
    <property type="entry name" value="Cadherin"/>
    <property type="match status" value="6"/>
</dbReference>
<dbReference type="GO" id="GO:0005509">
    <property type="term" value="F:calcium ion binding"/>
    <property type="evidence" value="ECO:0007669"/>
    <property type="project" value="UniProtKB-UniRule"/>
</dbReference>
<feature type="region of interest" description="Disordered" evidence="12">
    <location>
        <begin position="912"/>
        <end position="942"/>
    </location>
</feature>
<dbReference type="GO" id="GO:0007156">
    <property type="term" value="P:homophilic cell adhesion via plasma membrane adhesion molecules"/>
    <property type="evidence" value="ECO:0007669"/>
    <property type="project" value="InterPro"/>
</dbReference>
<proteinExistence type="predicted"/>
<dbReference type="Gene3D" id="2.60.40.60">
    <property type="entry name" value="Cadherins"/>
    <property type="match status" value="7"/>
</dbReference>
<evidence type="ECO:0000313" key="15">
    <source>
        <dbReference type="EMBL" id="KAK2165150.1"/>
    </source>
</evidence>
<dbReference type="FunFam" id="2.60.40.60:FF:000092">
    <property type="entry name" value="Protocadherin 8"/>
    <property type="match status" value="1"/>
</dbReference>
<keyword evidence="7" id="KW-0130">Cell adhesion</keyword>
<evidence type="ECO:0000256" key="9">
    <source>
        <dbReference type="ARBA" id="ARBA00023136"/>
    </source>
</evidence>
<keyword evidence="3 13" id="KW-0812">Transmembrane</keyword>
<evidence type="ECO:0000256" key="13">
    <source>
        <dbReference type="SAM" id="Phobius"/>
    </source>
</evidence>
<dbReference type="PRINTS" id="PR00205">
    <property type="entry name" value="CADHERIN"/>
</dbReference>
<gene>
    <name evidence="15" type="ORF">LSH36_54g06001</name>
</gene>
<evidence type="ECO:0000256" key="10">
    <source>
        <dbReference type="ARBA" id="ARBA00023180"/>
    </source>
</evidence>
<feature type="region of interest" description="Disordered" evidence="12">
    <location>
        <begin position="993"/>
        <end position="1029"/>
    </location>
</feature>
<dbReference type="AlphaFoldDB" id="A0AAD9K700"/>
<dbReference type="FunFam" id="2.60.40.60:FF:000004">
    <property type="entry name" value="Protocadherin 1 gamma 2"/>
    <property type="match status" value="1"/>
</dbReference>
<evidence type="ECO:0000256" key="3">
    <source>
        <dbReference type="ARBA" id="ARBA00022692"/>
    </source>
</evidence>
<keyword evidence="6 11" id="KW-0106">Calcium</keyword>
<sequence length="1120" mass="124709">MANRTFKTLCWSCSTAYAVFHAATLYCIWILGAAGQQSDLLSGIQVYYTRIDELPGNVVVGNVIRDADLDTTYRLDILDSFILDIIGGQHMGFFHMDTKHVGNLKTSKFIDRDLVCQNAEDCDIMLDVAIVQPSEYFQVIQVTLTLLDINDNIPEFIKSEETLHISENAMPPVSFVLPTATDPDSPTYSIKSYSFTRRSSKFDLELIENSDGTQDLRLKLLERLDREIQSSYNLQVQALDGGKPAKVGLLDIQIIVMDANDNVPVFERDMYNISVREDHSIASPFLKVKATDSDEGLNGQVIYSLSDQFMDIFNIDSQSGEISLIKELDYEKQTSYHMLVTATDQGPDSVPVHVRVVINVEDVNDFLPKISVNAWTESGQLEVMENEVRSFVAHVSVTDEDTGLSGKVRCQVTDSRFTLEEMYRKRYKIVTTTMLDREKEDLIKVNIQCQDQGIPSLSDSLQITIHVLDQNDNPPIFLKSTYTVNIPETSHIGYSVLTVMAKDADVDSNSQISYHLHANSNNLLRIDSINGVITTNSLLDYETMDHLNFYILAIDGGDPSFTATATVSMTITDVNDEKPIFGQPSYNFGTFENQLPGTEIGTVQATDNDAAPNDAFIFTLSDNSTFSINPINGLITSNKILDREHEAAYYLYVQATDIELPYLSSTASLTIYVADRNDNAPRITFPNDDNNTIEISSFLSPGYIITNILALDVDLGNNARLEYSFGKGNIDNMFTLDPISGLVTLQDDLSKSKQERYKLLIIVKDHGESEGGKSAMATLNIVINRTVDFAEASHITPQLKDNSSLTLGFHEKILIIIGATTLIIVSLLIVAIVCIKRRQVDQERDSYKYMCRVDMVNMKKDLRKHDDYSYENLNILDFSRRLTSANEKPSYSTLNIRSSSMMDVTNEASVTISDTGSMSPGSSTSQPDYSFHSPSSCPIHGTKRSMTTFRATPEKQDVIKVGESHQDKSYNQELESTSGCSKDASNYDSIHTSGEENNHRTTSDNGRDININTSLGNTQRTNNQTPPHLPPRTASLGKIEARQIGCHGYRSSPMNGPQRSVASRNGQKYDILERKPTARNGTVSDIAEEGDDLMATYCCNPQDNTEDKQSHPPISDAINV</sequence>
<evidence type="ECO:0000256" key="4">
    <source>
        <dbReference type="ARBA" id="ARBA00022729"/>
    </source>
</evidence>
<accession>A0AAD9K700</accession>
<dbReference type="SUPFAM" id="SSF49313">
    <property type="entry name" value="Cadherin-like"/>
    <property type="match status" value="6"/>
</dbReference>
<dbReference type="PROSITE" id="PS50268">
    <property type="entry name" value="CADHERIN_2"/>
    <property type="match status" value="7"/>
</dbReference>
<dbReference type="PANTHER" id="PTHR24028:SF146">
    <property type="entry name" value="CADHERIN 96CB, ISOFORM D-RELATED"/>
    <property type="match status" value="1"/>
</dbReference>
<dbReference type="InterPro" id="IPR015919">
    <property type="entry name" value="Cadherin-like_sf"/>
</dbReference>
<comment type="caution">
    <text evidence="15">The sequence shown here is derived from an EMBL/GenBank/DDBJ whole genome shotgun (WGS) entry which is preliminary data.</text>
</comment>
<comment type="subcellular location">
    <subcellularLocation>
        <location evidence="1">Cell membrane</location>
        <topology evidence="1">Single-pass type I membrane protein</topology>
    </subcellularLocation>
</comment>
<dbReference type="InterPro" id="IPR002126">
    <property type="entry name" value="Cadherin-like_dom"/>
</dbReference>
<feature type="compositionally biased region" description="Basic and acidic residues" evidence="12">
    <location>
        <begin position="993"/>
        <end position="1007"/>
    </location>
</feature>
<keyword evidence="4" id="KW-0732">Signal</keyword>
<evidence type="ECO:0000256" key="1">
    <source>
        <dbReference type="ARBA" id="ARBA00004251"/>
    </source>
</evidence>
<dbReference type="InterPro" id="IPR020894">
    <property type="entry name" value="Cadherin_CS"/>
</dbReference>
<keyword evidence="8 13" id="KW-1133">Transmembrane helix</keyword>
<evidence type="ECO:0000256" key="6">
    <source>
        <dbReference type="ARBA" id="ARBA00022837"/>
    </source>
</evidence>
<evidence type="ECO:0000256" key="2">
    <source>
        <dbReference type="ARBA" id="ARBA00022475"/>
    </source>
</evidence>
<keyword evidence="9 13" id="KW-0472">Membrane</keyword>
<dbReference type="FunFam" id="2.60.40.60:FF:000002">
    <property type="entry name" value="Protocadherin alpha 2"/>
    <property type="match status" value="1"/>
</dbReference>
<dbReference type="FunFam" id="2.60.40.60:FF:000007">
    <property type="entry name" value="Protocadherin alpha 2"/>
    <property type="match status" value="1"/>
</dbReference>
<reference evidence="15" key="1">
    <citation type="journal article" date="2023" name="Mol. Biol. Evol.">
        <title>Third-Generation Sequencing Reveals the Adaptive Role of the Epigenome in Three Deep-Sea Polychaetes.</title>
        <authorList>
            <person name="Perez M."/>
            <person name="Aroh O."/>
            <person name="Sun Y."/>
            <person name="Lan Y."/>
            <person name="Juniper S.K."/>
            <person name="Young C.R."/>
            <person name="Angers B."/>
            <person name="Qian P.Y."/>
        </authorList>
    </citation>
    <scope>NUCLEOTIDE SEQUENCE</scope>
    <source>
        <strain evidence="15">P08H-3</strain>
    </source>
</reference>
<feature type="region of interest" description="Disordered" evidence="12">
    <location>
        <begin position="1101"/>
        <end position="1120"/>
    </location>
</feature>
<keyword evidence="10" id="KW-0325">Glycoprotein</keyword>
<feature type="domain" description="Cadherin" evidence="14">
    <location>
        <begin position="66"/>
        <end position="156"/>
    </location>
</feature>
<keyword evidence="16" id="KW-1185">Reference proteome</keyword>
<evidence type="ECO:0000256" key="12">
    <source>
        <dbReference type="SAM" id="MobiDB-lite"/>
    </source>
</evidence>
<dbReference type="CDD" id="cd11304">
    <property type="entry name" value="Cadherin_repeat"/>
    <property type="match status" value="7"/>
</dbReference>